<accession>A0ABX4NGE7</accession>
<dbReference type="PANTHER" id="PTHR43160:SF3">
    <property type="entry name" value="ACONITATE HYDRATASE, MITOCHONDRIAL"/>
    <property type="match status" value="1"/>
</dbReference>
<evidence type="ECO:0000313" key="5">
    <source>
        <dbReference type="EMBL" id="PJZ55394.1"/>
    </source>
</evidence>
<name>A0ABX4NGE7_9LEPT</name>
<sequence length="134" mass="14990">MAFDIEMIRARYAKIGDLVTKARNVVGRPLTLTEKILYSHLWEGEPKTAYEKGKSYVDFAPDRVAMQDATAQMALLQFMSAGRNKVAVPSTVHCDHLIQAKDGANEDLKTANTVNKEVYDFLSSVSNKYGIGFW</sequence>
<feature type="non-terminal residue" evidence="5">
    <location>
        <position position="134"/>
    </location>
</feature>
<dbReference type="InterPro" id="IPR036008">
    <property type="entry name" value="Aconitase_4Fe-4S_dom"/>
</dbReference>
<dbReference type="EMBL" id="NPDS01000013">
    <property type="protein sequence ID" value="PJZ55394.1"/>
    <property type="molecule type" value="Genomic_DNA"/>
</dbReference>
<evidence type="ECO:0000256" key="1">
    <source>
        <dbReference type="ARBA" id="ARBA00022723"/>
    </source>
</evidence>
<dbReference type="InterPro" id="IPR001030">
    <property type="entry name" value="Acoase/IPM_deHydtase_lsu_aba"/>
</dbReference>
<evidence type="ECO:0000259" key="4">
    <source>
        <dbReference type="Pfam" id="PF00330"/>
    </source>
</evidence>
<proteinExistence type="predicted"/>
<keyword evidence="3" id="KW-0411">Iron-sulfur</keyword>
<dbReference type="PANTHER" id="PTHR43160">
    <property type="entry name" value="ACONITATE HYDRATASE B"/>
    <property type="match status" value="1"/>
</dbReference>
<dbReference type="SUPFAM" id="SSF53732">
    <property type="entry name" value="Aconitase iron-sulfur domain"/>
    <property type="match status" value="1"/>
</dbReference>
<dbReference type="RefSeq" id="WP_244284668.1">
    <property type="nucleotide sequence ID" value="NZ_NPDS01000013.1"/>
</dbReference>
<dbReference type="Proteomes" id="UP000231879">
    <property type="component" value="Unassembled WGS sequence"/>
</dbReference>
<protein>
    <submittedName>
        <fullName evidence="5">Aconitate hydratase</fullName>
    </submittedName>
</protein>
<dbReference type="InterPro" id="IPR015931">
    <property type="entry name" value="Acnase/IPM_dHydase_lsu_aba_1/3"/>
</dbReference>
<feature type="domain" description="Aconitase/3-isopropylmalate dehydratase large subunit alpha/beta/alpha" evidence="4">
    <location>
        <begin position="34"/>
        <end position="134"/>
    </location>
</feature>
<dbReference type="Gene3D" id="3.30.499.10">
    <property type="entry name" value="Aconitase, domain 3"/>
    <property type="match status" value="1"/>
</dbReference>
<evidence type="ECO:0000256" key="2">
    <source>
        <dbReference type="ARBA" id="ARBA00023004"/>
    </source>
</evidence>
<keyword evidence="6" id="KW-1185">Reference proteome</keyword>
<dbReference type="InterPro" id="IPR050926">
    <property type="entry name" value="Aconitase/IPM_isomerase"/>
</dbReference>
<reference evidence="5 6" key="1">
    <citation type="submission" date="2017-07" db="EMBL/GenBank/DDBJ databases">
        <title>Leptospira spp. isolated from tropical soils.</title>
        <authorList>
            <person name="Thibeaux R."/>
            <person name="Iraola G."/>
            <person name="Ferres I."/>
            <person name="Bierque E."/>
            <person name="Girault D."/>
            <person name="Soupe-Gilbert M.-E."/>
            <person name="Picardeau M."/>
            <person name="Goarant C."/>
        </authorList>
    </citation>
    <scope>NUCLEOTIDE SEQUENCE [LARGE SCALE GENOMIC DNA]</scope>
    <source>
        <strain evidence="5 6">FH4-C-A1</strain>
    </source>
</reference>
<gene>
    <name evidence="5" type="ORF">CH367_20650</name>
</gene>
<evidence type="ECO:0000256" key="3">
    <source>
        <dbReference type="ARBA" id="ARBA00023014"/>
    </source>
</evidence>
<dbReference type="Pfam" id="PF00330">
    <property type="entry name" value="Aconitase"/>
    <property type="match status" value="1"/>
</dbReference>
<keyword evidence="1" id="KW-0479">Metal-binding</keyword>
<evidence type="ECO:0000313" key="6">
    <source>
        <dbReference type="Proteomes" id="UP000231879"/>
    </source>
</evidence>
<comment type="caution">
    <text evidence="5">The sequence shown here is derived from an EMBL/GenBank/DDBJ whole genome shotgun (WGS) entry which is preliminary data.</text>
</comment>
<organism evidence="5 6">
    <name type="scientific">Leptospira barantonii</name>
    <dbReference type="NCBI Taxonomy" id="2023184"/>
    <lineage>
        <taxon>Bacteria</taxon>
        <taxon>Pseudomonadati</taxon>
        <taxon>Spirochaetota</taxon>
        <taxon>Spirochaetia</taxon>
        <taxon>Leptospirales</taxon>
        <taxon>Leptospiraceae</taxon>
        <taxon>Leptospira</taxon>
    </lineage>
</organism>
<keyword evidence="2" id="KW-0408">Iron</keyword>